<feature type="compositionally biased region" description="Polar residues" evidence="7">
    <location>
        <begin position="1146"/>
        <end position="1163"/>
    </location>
</feature>
<reference evidence="11 12" key="1">
    <citation type="submission" date="2020-11" db="EMBL/GenBank/DDBJ databases">
        <authorList>
            <person name="Wallbank WR R."/>
            <person name="Pardo Diaz C."/>
            <person name="Kozak K."/>
            <person name="Martin S."/>
            <person name="Jiggins C."/>
            <person name="Moest M."/>
            <person name="Warren A I."/>
            <person name="Generalovic N T."/>
            <person name="Byers J.R.P. K."/>
            <person name="Montejo-Kovacevich G."/>
            <person name="Yen C E."/>
        </authorList>
    </citation>
    <scope>NUCLEOTIDE SEQUENCE [LARGE SCALE GENOMIC DNA]</scope>
</reference>
<feature type="region of interest" description="Disordered" evidence="7">
    <location>
        <begin position="206"/>
        <end position="228"/>
    </location>
</feature>
<dbReference type="InterPro" id="IPR030392">
    <property type="entry name" value="S74_ICA"/>
</dbReference>
<evidence type="ECO:0000259" key="9">
    <source>
        <dbReference type="PROSITE" id="PS51517"/>
    </source>
</evidence>
<dbReference type="Pfam" id="PF13884">
    <property type="entry name" value="Peptidase_S74"/>
    <property type="match status" value="1"/>
</dbReference>
<organism evidence="11 12">
    <name type="scientific">Hermetia illucens</name>
    <name type="common">Black soldier fly</name>
    <dbReference type="NCBI Taxonomy" id="343691"/>
    <lineage>
        <taxon>Eukaryota</taxon>
        <taxon>Metazoa</taxon>
        <taxon>Ecdysozoa</taxon>
        <taxon>Arthropoda</taxon>
        <taxon>Hexapoda</taxon>
        <taxon>Insecta</taxon>
        <taxon>Pterygota</taxon>
        <taxon>Neoptera</taxon>
        <taxon>Endopterygota</taxon>
        <taxon>Diptera</taxon>
        <taxon>Brachycera</taxon>
        <taxon>Stratiomyomorpha</taxon>
        <taxon>Stratiomyidae</taxon>
        <taxon>Hermetiinae</taxon>
        <taxon>Hermetia</taxon>
    </lineage>
</organism>
<evidence type="ECO:0000313" key="11">
    <source>
        <dbReference type="EMBL" id="CAD7094128.1"/>
    </source>
</evidence>
<keyword evidence="12" id="KW-1185">Reference proteome</keyword>
<dbReference type="OrthoDB" id="27041at2759"/>
<evidence type="ECO:0000256" key="8">
    <source>
        <dbReference type="SAM" id="Phobius"/>
    </source>
</evidence>
<feature type="domain" description="Peptidase S74" evidence="10">
    <location>
        <begin position="666"/>
        <end position="780"/>
    </location>
</feature>
<keyword evidence="4 6" id="KW-0238">DNA-binding</keyword>
<dbReference type="PROSITE" id="PS51688">
    <property type="entry name" value="ICA"/>
    <property type="match status" value="1"/>
</dbReference>
<keyword evidence="2 8" id="KW-0812">Transmembrane</keyword>
<feature type="transmembrane region" description="Helical" evidence="8">
    <location>
        <begin position="830"/>
        <end position="851"/>
    </location>
</feature>
<evidence type="ECO:0000313" key="12">
    <source>
        <dbReference type="Proteomes" id="UP000594454"/>
    </source>
</evidence>
<dbReference type="PANTHER" id="PTHR13029">
    <property type="match status" value="1"/>
</dbReference>
<dbReference type="GO" id="GO:0006357">
    <property type="term" value="P:regulation of transcription by RNA polymerase II"/>
    <property type="evidence" value="ECO:0007669"/>
    <property type="project" value="UniProtKB-ARBA"/>
</dbReference>
<evidence type="ECO:0008006" key="13">
    <source>
        <dbReference type="Google" id="ProtNLM"/>
    </source>
</evidence>
<feature type="region of interest" description="Disordered" evidence="7">
    <location>
        <begin position="40"/>
        <end position="69"/>
    </location>
</feature>
<feature type="compositionally biased region" description="Low complexity" evidence="7">
    <location>
        <begin position="1002"/>
        <end position="1016"/>
    </location>
</feature>
<comment type="subcellular location">
    <subcellularLocation>
        <location evidence="1">Membrane</location>
        <topology evidence="1">Single-pass membrane protein</topology>
    </subcellularLocation>
</comment>
<dbReference type="InParanoid" id="A0A7R8Z5N1"/>
<dbReference type="GO" id="GO:0043565">
    <property type="term" value="F:sequence-specific DNA binding"/>
    <property type="evidence" value="ECO:0007669"/>
    <property type="project" value="TreeGrafter"/>
</dbReference>
<dbReference type="InterPro" id="IPR008967">
    <property type="entry name" value="p53-like_TF_DNA-bd_sf"/>
</dbReference>
<accession>A0A7R8Z5N1</accession>
<evidence type="ECO:0000256" key="6">
    <source>
        <dbReference type="PROSITE-ProRule" id="PRU00850"/>
    </source>
</evidence>
<dbReference type="CDD" id="cd10144">
    <property type="entry name" value="Peptidase_S74_CIMCD"/>
    <property type="match status" value="1"/>
</dbReference>
<feature type="region of interest" description="Disordered" evidence="7">
    <location>
        <begin position="951"/>
        <end position="1046"/>
    </location>
</feature>
<evidence type="ECO:0000256" key="4">
    <source>
        <dbReference type="ARBA" id="ARBA00023125"/>
    </source>
</evidence>
<feature type="domain" description="NDT80" evidence="9">
    <location>
        <begin position="344"/>
        <end position="620"/>
    </location>
</feature>
<evidence type="ECO:0000256" key="7">
    <source>
        <dbReference type="SAM" id="MobiDB-lite"/>
    </source>
</evidence>
<keyword evidence="5 8" id="KW-0472">Membrane</keyword>
<evidence type="ECO:0000256" key="2">
    <source>
        <dbReference type="ARBA" id="ARBA00022692"/>
    </source>
</evidence>
<dbReference type="InterPro" id="IPR051577">
    <property type="entry name" value="MRF-like"/>
</dbReference>
<evidence type="ECO:0000259" key="10">
    <source>
        <dbReference type="PROSITE" id="PS51688"/>
    </source>
</evidence>
<keyword evidence="3 8" id="KW-1133">Transmembrane helix</keyword>
<dbReference type="GO" id="GO:0045893">
    <property type="term" value="P:positive regulation of DNA-templated transcription"/>
    <property type="evidence" value="ECO:0007669"/>
    <property type="project" value="TreeGrafter"/>
</dbReference>
<evidence type="ECO:0000256" key="3">
    <source>
        <dbReference type="ARBA" id="ARBA00022989"/>
    </source>
</evidence>
<feature type="compositionally biased region" description="Polar residues" evidence="7">
    <location>
        <begin position="377"/>
        <end position="409"/>
    </location>
</feature>
<sequence>MEFLTDTLFTEFGRSDYIGGIDNEALDFGQLDQFIHVTTNDESQTPSDSIVPNSTAGIQNGNSGNGQNTGGSVGAINNCSTFTSSATTAVTINNVTTASTSQTHLPESPPDSGSEPPYSPTDLQGLTIVGPASAGTSSLHQRNGHHHGQQQQSPGLSSANVESLTELSQATIDLHHSHLSLLNTQHHPHHHQPHQKHSLQHHTNVPSYIRDDHNGNEHQHLHHSHHQEQQSMAGLSEITICKHEDMLLQDPESLILHHQHNSTNLLENFRNDLTHGNLLHIGQGPLNSDDLSRLMPTDVYSTTTPIPTSTISIRPCQLTPTPTSVSISSSITASRKRKLSQPDVSGASLVKPEPSSSLSPMCHQHLDQADSPISSTLQNLSLPSCTPEASNAGSNNSIGDIGTGQNPETTGGGGGSGSSSSGEPCPLQCIRFSPFQQQNWHILCNQSLQELPLPYYNVDADKGFNFSNSDDAFVCQKKNHFQITCHAKLHGNAVFVRTSSGLEKIKSFHLHFYGVKLEAPNHTIRIEQSQSDRSKKPFHPVLIDLQNDVVSKITVVRLHFSETTSNNMRKKGRPNPEQRYFQLVVGLHAHTHSGHFPIISHGSERIIVRASNPGQFESDVELCWQRGVTQDSIFHAGRVGINTDRPDESLVVHGNLKVSGHIVQPSDSRAKQEIKELDTSEQLRNLQKIRIVKYRYEPDFAIHSGLKDEDDDEEIIDTGVIAQEVRQVLPDAVQEAGNIVLSNGQVIEKFLLVNKDRILMENIGAVKELCKVTGSLETRIEQLEKINSRLIRIQQLDRDPNGSTPKCKHIFDDDDDAAEEICSNKTIQKIIIILVIIMAICLLAISALYFVEHRQHYMSTSASAILSREQIYNSNIKKQYPSDRQHQYHYPQQDQQHSLQQEEIKTRFGTNYPIGAGDILGNDVDEYLVAMKKDQKTSATTMIIINNNQLPIGPDYDTDSLAPAPPGDETSSEKISEMNISNLPPNSFEGERIKKVVKGKSKSSLAQSSGGSSSSGATNGNAKKSQYQQSAQHSQQDLRVQQTQQVHVGTNEQHIDNKNHQDAAAEDQDLQYLSNNNDSDDQFSVENTVQASGSNFVVLNRTISAIPIGVPSLCQSVKTETIECQSVCCEESNRLLDSIDFTDTNPNLNRTTGSGNGMATNSANEKDTFLSNTSTSSLCTSSTGLQPNNKVDSNPPLQPLLNERHNHQAPPFEVGPTIEETGTILEEHEQASKLKRKASSASGSDPITDVVDLDLLVDGEGQNSNRNVTLNNDSNRPTSSDNCYPIIFFIRSESFNTSAGKEVICLNAERRQNIIYTIPISKYMRETKLEFHFFGPNTLQWSLCTRKEGTATGSVGSGGGYLKKSPPIVSDSGNNIDDNGGIFQLSPSKSIFHLHLPSYGYFEKRFELRAGFDVKSTCQDQVDESSNLLQYNIRVFRDCD</sequence>
<feature type="compositionally biased region" description="Low complexity" evidence="7">
    <location>
        <begin position="1169"/>
        <end position="1185"/>
    </location>
</feature>
<proteinExistence type="predicted"/>
<dbReference type="SUPFAM" id="SSF49417">
    <property type="entry name" value="p53-like transcription factors"/>
    <property type="match status" value="1"/>
</dbReference>
<dbReference type="GO" id="GO:0003700">
    <property type="term" value="F:DNA-binding transcription factor activity"/>
    <property type="evidence" value="ECO:0007669"/>
    <property type="project" value="UniProtKB-UniRule"/>
</dbReference>
<dbReference type="PROSITE" id="PS51517">
    <property type="entry name" value="NDT80"/>
    <property type="match status" value="1"/>
</dbReference>
<dbReference type="Pfam" id="PF13887">
    <property type="entry name" value="MYRF_ICA"/>
    <property type="match status" value="1"/>
</dbReference>
<feature type="compositionally biased region" description="Polar residues" evidence="7">
    <location>
        <begin position="40"/>
        <end position="56"/>
    </location>
</feature>
<protein>
    <recommendedName>
        <fullName evidence="13">Myelin regulatory factor</fullName>
    </recommendedName>
</protein>
<dbReference type="GO" id="GO:0016540">
    <property type="term" value="P:protein autoprocessing"/>
    <property type="evidence" value="ECO:0007669"/>
    <property type="project" value="InterPro"/>
</dbReference>
<dbReference type="EMBL" id="LR899015">
    <property type="protein sequence ID" value="CAD7094128.1"/>
    <property type="molecule type" value="Genomic_DNA"/>
</dbReference>
<feature type="region of interest" description="Disordered" evidence="7">
    <location>
        <begin position="98"/>
        <end position="162"/>
    </location>
</feature>
<feature type="region of interest" description="Disordered" evidence="7">
    <location>
        <begin position="377"/>
        <end position="420"/>
    </location>
</feature>
<evidence type="ECO:0000256" key="1">
    <source>
        <dbReference type="ARBA" id="ARBA00004167"/>
    </source>
</evidence>
<dbReference type="FunCoup" id="A0A7R8Z5N1">
    <property type="interactions" value="12"/>
</dbReference>
<feature type="compositionally biased region" description="Polar residues" evidence="7">
    <location>
        <begin position="153"/>
        <end position="162"/>
    </location>
</feature>
<dbReference type="InterPro" id="IPR026932">
    <property type="entry name" value="MYRF_ICA"/>
</dbReference>
<gene>
    <name evidence="11" type="ORF">HERILL_LOCUS16356</name>
</gene>
<dbReference type="Pfam" id="PF05224">
    <property type="entry name" value="NDT80_PhoG"/>
    <property type="match status" value="1"/>
</dbReference>
<feature type="compositionally biased region" description="Basic and acidic residues" evidence="7">
    <location>
        <begin position="209"/>
        <end position="219"/>
    </location>
</feature>
<name>A0A7R8Z5N1_HERIL</name>
<feature type="compositionally biased region" description="Low complexity" evidence="7">
    <location>
        <begin position="1025"/>
        <end position="1045"/>
    </location>
</feature>
<dbReference type="GO" id="GO:0005789">
    <property type="term" value="C:endoplasmic reticulum membrane"/>
    <property type="evidence" value="ECO:0007669"/>
    <property type="project" value="TreeGrafter"/>
</dbReference>
<dbReference type="Proteomes" id="UP000594454">
    <property type="component" value="Chromosome 7"/>
</dbReference>
<evidence type="ECO:0000256" key="5">
    <source>
        <dbReference type="ARBA" id="ARBA00023136"/>
    </source>
</evidence>
<dbReference type="InterPro" id="IPR024061">
    <property type="entry name" value="NDT80_DNA-bd_dom"/>
</dbReference>
<feature type="compositionally biased region" description="Low complexity" evidence="7">
    <location>
        <begin position="311"/>
        <end position="333"/>
    </location>
</feature>
<dbReference type="PANTHER" id="PTHR13029:SF18">
    <property type="entry name" value="MYELIN REGULATORY FACTOR HOMOLOG 1"/>
    <property type="match status" value="1"/>
</dbReference>
<feature type="DNA-binding region" description="NDT80" evidence="6">
    <location>
        <begin position="344"/>
        <end position="620"/>
    </location>
</feature>
<dbReference type="GO" id="GO:0005634">
    <property type="term" value="C:nucleus"/>
    <property type="evidence" value="ECO:0007669"/>
    <property type="project" value="TreeGrafter"/>
</dbReference>
<feature type="region of interest" description="Disordered" evidence="7">
    <location>
        <begin position="1146"/>
        <end position="1206"/>
    </location>
</feature>
<feature type="region of interest" description="Disordered" evidence="7">
    <location>
        <begin position="311"/>
        <end position="363"/>
    </location>
</feature>